<feature type="compositionally biased region" description="Basic and acidic residues" evidence="2">
    <location>
        <begin position="101"/>
        <end position="126"/>
    </location>
</feature>
<feature type="coiled-coil region" evidence="1">
    <location>
        <begin position="875"/>
        <end position="944"/>
    </location>
</feature>
<reference evidence="3 4" key="1">
    <citation type="submission" date="2023-10" db="EMBL/GenBank/DDBJ databases">
        <title>Comparative genomics analysis reveals potential genetic determinants of host preference in Cryptosporidium xiaoi.</title>
        <authorList>
            <person name="Xiao L."/>
            <person name="Li J."/>
        </authorList>
    </citation>
    <scope>NUCLEOTIDE SEQUENCE [LARGE SCALE GENOMIC DNA]</scope>
    <source>
        <strain evidence="3 4">52996</strain>
    </source>
</reference>
<dbReference type="EMBL" id="JAWDEY010000011">
    <property type="protein sequence ID" value="KAK6589676.1"/>
    <property type="molecule type" value="Genomic_DNA"/>
</dbReference>
<feature type="compositionally biased region" description="Basic and acidic residues" evidence="2">
    <location>
        <begin position="190"/>
        <end position="203"/>
    </location>
</feature>
<accession>A0AAV9XYB3</accession>
<evidence type="ECO:0000256" key="2">
    <source>
        <dbReference type="SAM" id="MobiDB-lite"/>
    </source>
</evidence>
<feature type="compositionally biased region" description="Polar residues" evidence="2">
    <location>
        <begin position="240"/>
        <end position="249"/>
    </location>
</feature>
<feature type="compositionally biased region" description="Basic and acidic residues" evidence="2">
    <location>
        <begin position="19"/>
        <end position="44"/>
    </location>
</feature>
<feature type="coiled-coil region" evidence="1">
    <location>
        <begin position="469"/>
        <end position="523"/>
    </location>
</feature>
<feature type="compositionally biased region" description="Polar residues" evidence="2">
    <location>
        <begin position="212"/>
        <end position="231"/>
    </location>
</feature>
<protein>
    <recommendedName>
        <fullName evidence="5">Spc7 kinetochore protein domain-containing protein</fullName>
    </recommendedName>
</protein>
<name>A0AAV9XYB3_9CRYT</name>
<keyword evidence="1" id="KW-0175">Coiled coil</keyword>
<feature type="compositionally biased region" description="Basic and acidic residues" evidence="2">
    <location>
        <begin position="72"/>
        <end position="82"/>
    </location>
</feature>
<dbReference type="Proteomes" id="UP001311799">
    <property type="component" value="Unassembled WGS sequence"/>
</dbReference>
<comment type="caution">
    <text evidence="3">The sequence shown here is derived from an EMBL/GenBank/DDBJ whole genome shotgun (WGS) entry which is preliminary data.</text>
</comment>
<gene>
    <name evidence="3" type="ORF">RS030_1120</name>
</gene>
<evidence type="ECO:0000313" key="4">
    <source>
        <dbReference type="Proteomes" id="UP001311799"/>
    </source>
</evidence>
<evidence type="ECO:0000313" key="3">
    <source>
        <dbReference type="EMBL" id="KAK6589676.1"/>
    </source>
</evidence>
<feature type="compositionally biased region" description="Polar residues" evidence="2">
    <location>
        <begin position="1"/>
        <end position="14"/>
    </location>
</feature>
<organism evidence="3 4">
    <name type="scientific">Cryptosporidium xiaoi</name>
    <dbReference type="NCBI Taxonomy" id="659607"/>
    <lineage>
        <taxon>Eukaryota</taxon>
        <taxon>Sar</taxon>
        <taxon>Alveolata</taxon>
        <taxon>Apicomplexa</taxon>
        <taxon>Conoidasida</taxon>
        <taxon>Coccidia</taxon>
        <taxon>Eucoccidiorida</taxon>
        <taxon>Eimeriorina</taxon>
        <taxon>Cryptosporidiidae</taxon>
        <taxon>Cryptosporidium</taxon>
    </lineage>
</organism>
<feature type="region of interest" description="Disordered" evidence="2">
    <location>
        <begin position="190"/>
        <end position="251"/>
    </location>
</feature>
<evidence type="ECO:0008006" key="5">
    <source>
        <dbReference type="Google" id="ProtNLM"/>
    </source>
</evidence>
<feature type="region of interest" description="Disordered" evidence="2">
    <location>
        <begin position="152"/>
        <end position="174"/>
    </location>
</feature>
<proteinExistence type="predicted"/>
<sequence>MNQENTKSLNTRSVTPRRKILEKNKLSFEETPTRKKNDSSKRESSISGGRKVASANSREENISSSGGRVHKKENIVLSDEKSSLTPQVGTPGGTPYMLRSKTKELKSSDKRTPRNEVRSNISKKDIIMPPLDLSNGSNNESEFYKFDENINSNENDNVKNNNNLSESSVYSTPKKRARVLNMNEGGVDNKLSRMETNEKEKNDIGLNDVDILNSNSTGRRQGSSRNNIKSTPRTRRHENTSINNGNNVDDCTVKDRKSILKQYDPDNVNTTTMSNIKTPKSQKKVQFGVKNLIIIDESLQEDNANKLYLNNRDTLSDMNLNNGDRMSILSEFDDPGSGNIAYNFPSLEELIGKDESSKEDSAMNTKREICAIDRNSVIDSSDCKSNIVSINNDSNIEITRKNETKVNCSNKEKINLQFENNENLDITDQINISNYSISCRDSITPNTPGAFLSVVMKNLSSVNFSDDKKDEIEDIIEEEMEKNEDCIQEDNNMIISEIGNENNNNTEIENSNIETTLEVINENINLEENSFLNDKKIVYEETVVKESIDINNEHSDNKFNEKLIETLENESKVEDDRNENVCETSTRLNELLTPKTRYSNSRNTAKKTLSPRSESLLNSLYNAKSILNIVPKGYTWEEFLSLLNLNYTMDSFNMLEFNDLDIVSTTGIMDVINENSNNDNKVLINQLNNFKENTCYKEAIEKYKVQLIKSIKSQIWEDIEKEKLMKVYTDVIFENKYKNNLLKFPESELATVLAIIVNKSRYGSKQDEKIKNELLNRLSTYFSIENGNSNSNTDKDSKNNVFYIESWLYWNEEIIFPYKKSLLKKYDEYIKKFMDINEQIIIHKNRIQNSYVLMSTLESCQISEMHVNETYWDAMKLIHENINNYKEEINRMNNYIKVMTNNKNNLNKLLIKEEELSNSLISELNSWKYKKNNLKSNLNSLRIKEEFAGFTWDLFTINKFQTIISLHNNSQYPVKIRVAIEWNINGDFEYNKKETQNDDSQSPPVILNIELINYDYESSKDNRLFVNSNYQLQNNIYQAYVKIIEKTLNLRLNELYTQHKKQNNMNNNILIELIRGIFQSCTILLWRSESIVFEILNIIKVFNLAILDIDENNSNTLIMNIPILIGINSDKVYGISGNNNNSNANNGALSSPLLSNNSAAGTILSPITPNSLTSKLSPHLLISTRPIISIKFNITNSLFNSIGTLANSIQDVHVYNVNEDICHNMVRIFKEQIHEIELNKNKTFSAVYLGYNCLLSIIQNTIQEGGKNQLIWKRPLEKFAPRLLNAVQISKLHQNY</sequence>
<keyword evidence="4" id="KW-1185">Reference proteome</keyword>
<feature type="region of interest" description="Disordered" evidence="2">
    <location>
        <begin position="1"/>
        <end position="134"/>
    </location>
</feature>
<feature type="compositionally biased region" description="Low complexity" evidence="2">
    <location>
        <begin position="152"/>
        <end position="168"/>
    </location>
</feature>
<evidence type="ECO:0000256" key="1">
    <source>
        <dbReference type="SAM" id="Coils"/>
    </source>
</evidence>